<feature type="transmembrane region" description="Helical" evidence="5">
    <location>
        <begin position="115"/>
        <end position="134"/>
    </location>
</feature>
<evidence type="ECO:0000313" key="7">
    <source>
        <dbReference type="EMBL" id="ARU62235.1"/>
    </source>
</evidence>
<dbReference type="GO" id="GO:0030416">
    <property type="term" value="P:methylamine metabolic process"/>
    <property type="evidence" value="ECO:0007669"/>
    <property type="project" value="InterPro"/>
</dbReference>
<evidence type="ECO:0000259" key="6">
    <source>
        <dbReference type="Pfam" id="PF07291"/>
    </source>
</evidence>
<dbReference type="UniPathway" id="UPA00895"/>
<evidence type="ECO:0000256" key="5">
    <source>
        <dbReference type="SAM" id="Phobius"/>
    </source>
</evidence>
<dbReference type="InterPro" id="IPR009908">
    <property type="entry name" value="Methylamine_util_MauE"/>
</dbReference>
<sequence length="192" mass="21174">MNMDQLALLLRLLLAFLFFTTAWSKLKKMGEHIGIVEDYKILPKRLVKPFAKGEVYFELSLSLLLIVGIYQDLTALAAVLLLLIYTTAITVNLLRGRKEISCGCGGAAGNHQLSGWLVLRNAVLIVLAMIVYAVNTPLLSADALLSGYSIAAVLGLEMWVLLLAAVAAMFVWTIVNEMQAISNEMRSFWERG</sequence>
<accession>A0A1Y0IS02</accession>
<keyword evidence="2 5" id="KW-0812">Transmembrane</keyword>
<name>A0A1Y0IS02_9BACL</name>
<feature type="transmembrane region" description="Helical" evidence="5">
    <location>
        <begin position="146"/>
        <end position="175"/>
    </location>
</feature>
<protein>
    <recommendedName>
        <fullName evidence="6">Methylamine utilisation protein MauE domain-containing protein</fullName>
    </recommendedName>
</protein>
<reference evidence="8" key="1">
    <citation type="submission" date="2017-05" db="EMBL/GenBank/DDBJ databases">
        <authorList>
            <person name="Sung H."/>
        </authorList>
    </citation>
    <scope>NUCLEOTIDE SEQUENCE [LARGE SCALE GENOMIC DNA]</scope>
    <source>
        <strain evidence="8">AR23208</strain>
    </source>
</reference>
<gene>
    <name evidence="7" type="ORF">CBW65_15390</name>
</gene>
<evidence type="ECO:0000256" key="1">
    <source>
        <dbReference type="ARBA" id="ARBA00004141"/>
    </source>
</evidence>
<proteinExistence type="predicted"/>
<feature type="transmembrane region" description="Helical" evidence="5">
    <location>
        <begin position="73"/>
        <end position="94"/>
    </location>
</feature>
<keyword evidence="4 5" id="KW-0472">Membrane</keyword>
<comment type="subcellular location">
    <subcellularLocation>
        <location evidence="1">Membrane</location>
        <topology evidence="1">Multi-pass membrane protein</topology>
    </subcellularLocation>
</comment>
<evidence type="ECO:0000256" key="2">
    <source>
        <dbReference type="ARBA" id="ARBA00022692"/>
    </source>
</evidence>
<dbReference type="KEGG" id="tum:CBW65_15390"/>
<keyword evidence="8" id="KW-1185">Reference proteome</keyword>
<feature type="domain" description="Methylamine utilisation protein MauE" evidence="6">
    <location>
        <begin position="3"/>
        <end position="132"/>
    </location>
</feature>
<dbReference type="AlphaFoldDB" id="A0A1Y0IS02"/>
<keyword evidence="3 5" id="KW-1133">Transmembrane helix</keyword>
<dbReference type="EMBL" id="CP021434">
    <property type="protein sequence ID" value="ARU62235.1"/>
    <property type="molecule type" value="Genomic_DNA"/>
</dbReference>
<dbReference type="Proteomes" id="UP000195437">
    <property type="component" value="Chromosome"/>
</dbReference>
<evidence type="ECO:0000256" key="3">
    <source>
        <dbReference type="ARBA" id="ARBA00022989"/>
    </source>
</evidence>
<evidence type="ECO:0000313" key="8">
    <source>
        <dbReference type="Proteomes" id="UP000195437"/>
    </source>
</evidence>
<organism evidence="7 8">
    <name type="scientific">Tumebacillus avium</name>
    <dbReference type="NCBI Taxonomy" id="1903704"/>
    <lineage>
        <taxon>Bacteria</taxon>
        <taxon>Bacillati</taxon>
        <taxon>Bacillota</taxon>
        <taxon>Bacilli</taxon>
        <taxon>Bacillales</taxon>
        <taxon>Alicyclobacillaceae</taxon>
        <taxon>Tumebacillus</taxon>
    </lineage>
</organism>
<dbReference type="Pfam" id="PF07291">
    <property type="entry name" value="MauE"/>
    <property type="match status" value="1"/>
</dbReference>
<evidence type="ECO:0000256" key="4">
    <source>
        <dbReference type="ARBA" id="ARBA00023136"/>
    </source>
</evidence>
<dbReference type="GO" id="GO:0016020">
    <property type="term" value="C:membrane"/>
    <property type="evidence" value="ECO:0007669"/>
    <property type="project" value="UniProtKB-SubCell"/>
</dbReference>